<keyword evidence="2" id="KW-1185">Reference proteome</keyword>
<organism evidence="1 2">
    <name type="scientific">Leishmania tarentolae</name>
    <name type="common">Sauroleishmania tarentolae</name>
    <dbReference type="NCBI Taxonomy" id="5689"/>
    <lineage>
        <taxon>Eukaryota</taxon>
        <taxon>Discoba</taxon>
        <taxon>Euglenozoa</taxon>
        <taxon>Kinetoplastea</taxon>
        <taxon>Metakinetoplastina</taxon>
        <taxon>Trypanosomatida</taxon>
        <taxon>Trypanosomatidae</taxon>
        <taxon>Leishmaniinae</taxon>
        <taxon>Leishmania</taxon>
        <taxon>lizard Leishmania</taxon>
    </lineage>
</organism>
<evidence type="ECO:0000313" key="1">
    <source>
        <dbReference type="EMBL" id="GET87321.1"/>
    </source>
</evidence>
<gene>
    <name evidence="1" type="ORF">LtaPh_1512600</name>
</gene>
<accession>A0A640KDQ2</accession>
<dbReference type="SUPFAM" id="SSF56784">
    <property type="entry name" value="HAD-like"/>
    <property type="match status" value="1"/>
</dbReference>
<dbReference type="AlphaFoldDB" id="A0A640KDQ2"/>
<proteinExistence type="predicted"/>
<sequence>MHRPSTRLPVHLLVDIDHTLVHPICSHVEGDSPDTRRHSSTPLPSSSAGGWWPLNYVGGRVTHVHLRPHVVPFLSHVLLDRLLDTSEAQVHVSLYTRQSAAYCTAIAHQVLLPALAQCKGTSLQALRRKGVFHGLFGGEHCVRGKFEAMQWWSPSPGCLSEGNSAAQRQRREATVSREWCKTIFLSPTPLTTLLIDDRCENFRVAELRTGHGVLIPSYHTDAVACAADDCFRVPPTDSLYDIINMDFDGGAGNMSSRRAMLGRVDVNDVVVRLLDVLEAFVQCCHSHRRVIEAMHSASSGIPGADERTPCPLVDASLGNFNFFDRSPLYRRQWNAFHADYEDLLHSYFTG</sequence>
<evidence type="ECO:0000313" key="2">
    <source>
        <dbReference type="Proteomes" id="UP000419144"/>
    </source>
</evidence>
<reference evidence="1" key="1">
    <citation type="submission" date="2019-11" db="EMBL/GenBank/DDBJ databases">
        <title>Leishmania tarentolae CDS.</title>
        <authorList>
            <person name="Goto Y."/>
            <person name="Yamagishi J."/>
        </authorList>
    </citation>
    <scope>NUCLEOTIDE SEQUENCE [LARGE SCALE GENOMIC DNA]</scope>
    <source>
        <strain evidence="1">Parrot Tar II</strain>
    </source>
</reference>
<dbReference type="InterPro" id="IPR023214">
    <property type="entry name" value="HAD_sf"/>
</dbReference>
<dbReference type="Proteomes" id="UP000419144">
    <property type="component" value="Unassembled WGS sequence"/>
</dbReference>
<evidence type="ECO:0008006" key="3">
    <source>
        <dbReference type="Google" id="ProtNLM"/>
    </source>
</evidence>
<name>A0A640KDQ2_LEITA</name>
<dbReference type="EMBL" id="BLBS01000019">
    <property type="protein sequence ID" value="GET87321.1"/>
    <property type="molecule type" value="Genomic_DNA"/>
</dbReference>
<comment type="caution">
    <text evidence="1">The sequence shown here is derived from an EMBL/GenBank/DDBJ whole genome shotgun (WGS) entry which is preliminary data.</text>
</comment>
<dbReference type="VEuPathDB" id="TriTrypDB:LtaPh_1512600"/>
<dbReference type="Gene3D" id="3.40.50.1000">
    <property type="entry name" value="HAD superfamily/HAD-like"/>
    <property type="match status" value="1"/>
</dbReference>
<dbReference type="InterPro" id="IPR036412">
    <property type="entry name" value="HAD-like_sf"/>
</dbReference>
<protein>
    <recommendedName>
        <fullName evidence="3">FCP1 homology domain-containing protein</fullName>
    </recommendedName>
</protein>
<dbReference type="OrthoDB" id="262438at2759"/>